<feature type="transmembrane region" description="Helical" evidence="6">
    <location>
        <begin position="125"/>
        <end position="142"/>
    </location>
</feature>
<feature type="transmembrane region" description="Helical" evidence="6">
    <location>
        <begin position="62"/>
        <end position="86"/>
    </location>
</feature>
<dbReference type="PANTHER" id="PTHR12608:SF1">
    <property type="entry name" value="TRANSMEMBRANE PROTEIN 165"/>
    <property type="match status" value="1"/>
</dbReference>
<dbReference type="STRING" id="1071383.J7S3L3"/>
<evidence type="ECO:0000256" key="4">
    <source>
        <dbReference type="ARBA" id="ARBA00022989"/>
    </source>
</evidence>
<evidence type="ECO:0000256" key="2">
    <source>
        <dbReference type="ARBA" id="ARBA00009190"/>
    </source>
</evidence>
<protein>
    <recommendedName>
        <fullName evidence="6">GDT1 family protein</fullName>
    </recommendedName>
</protein>
<evidence type="ECO:0000313" key="7">
    <source>
        <dbReference type="EMBL" id="CCK68041.1"/>
    </source>
</evidence>
<dbReference type="OMA" id="ILGHAIC"/>
<reference evidence="8" key="2">
    <citation type="submission" date="2012-08" db="EMBL/GenBank/DDBJ databases">
        <title>Genome sequence of Kazachstania naganishii.</title>
        <authorList>
            <person name="Gordon J.L."/>
            <person name="Armisen D."/>
            <person name="Proux-Wera E."/>
            <person name="OhEigeartaigh S.S."/>
            <person name="Byrne K.P."/>
            <person name="Wolfe K.H."/>
        </authorList>
    </citation>
    <scope>NUCLEOTIDE SEQUENCE [LARGE SCALE GENOMIC DNA]</scope>
    <source>
        <strain evidence="8">ATCC MYA-139 / BCRC 22969 / CBS 8797 / CCRC 22969 / KCTC 17520 / NBRC 10181 / NCYC 3082</strain>
    </source>
</reference>
<feature type="transmembrane region" description="Helical" evidence="6">
    <location>
        <begin position="93"/>
        <end position="113"/>
    </location>
</feature>
<dbReference type="GeneID" id="34523676"/>
<keyword evidence="5 6" id="KW-0472">Membrane</keyword>
<evidence type="ECO:0000256" key="5">
    <source>
        <dbReference type="ARBA" id="ARBA00023136"/>
    </source>
</evidence>
<comment type="subcellular location">
    <subcellularLocation>
        <location evidence="1 6">Membrane</location>
        <topology evidence="1 6">Multi-pass membrane protein</topology>
    </subcellularLocation>
</comment>
<dbReference type="EMBL" id="HE978314">
    <property type="protein sequence ID" value="CCK68041.1"/>
    <property type="molecule type" value="Genomic_DNA"/>
</dbReference>
<feature type="signal peptide" evidence="6">
    <location>
        <begin position="1"/>
        <end position="22"/>
    </location>
</feature>
<feature type="transmembrane region" description="Helical" evidence="6">
    <location>
        <begin position="234"/>
        <end position="255"/>
    </location>
</feature>
<dbReference type="PROSITE" id="PS01214">
    <property type="entry name" value="UPF0016"/>
    <property type="match status" value="1"/>
</dbReference>
<dbReference type="GO" id="GO:0032468">
    <property type="term" value="P:Golgi calcium ion homeostasis"/>
    <property type="evidence" value="ECO:0007669"/>
    <property type="project" value="EnsemblFungi"/>
</dbReference>
<dbReference type="PANTHER" id="PTHR12608">
    <property type="entry name" value="TRANSMEMBRANE PROTEIN HTP-1 RELATED"/>
    <property type="match status" value="1"/>
</dbReference>
<dbReference type="GO" id="GO:0015369">
    <property type="term" value="F:calcium:proton antiporter activity"/>
    <property type="evidence" value="ECO:0007669"/>
    <property type="project" value="EnsemblFungi"/>
</dbReference>
<comment type="similarity">
    <text evidence="2 6">Belongs to the GDT1 family.</text>
</comment>
<dbReference type="eggNOG" id="KOG2881">
    <property type="taxonomic scope" value="Eukaryota"/>
</dbReference>
<sequence length="289" mass="30801">MRPTSKVAALSVFVLGITTVAAVSSTISTGTVATARSIPPPVEQANVGTSDAGDISHSPQKAFIMALSMIGLSEIGDKTFLIAALMAMRHSRLFVFSAAASSLTVMTILSGVIGHSFVAFIPERYTAFLAGLLFLVFGYKLTMEGLAMPKDSGVEEEMAEVEEEIVEIDMGSRKNDVESGLHDGSHVSTFSTVYDLASLVFSPAWVQIFIMVFLGEMGDRSQISIIAMASDSAYWFTIFGGVVGHAFCTALAVIGGKYLATKISMRTMTLVGALFFYIFAASYIISAFV</sequence>
<keyword evidence="3 6" id="KW-0812">Transmembrane</keyword>
<feature type="chain" id="PRO_5017497441" description="GDT1 family protein" evidence="6">
    <location>
        <begin position="23"/>
        <end position="289"/>
    </location>
</feature>
<keyword evidence="8" id="KW-1185">Reference proteome</keyword>
<dbReference type="GO" id="GO:0005801">
    <property type="term" value="C:cis-Golgi network"/>
    <property type="evidence" value="ECO:0007669"/>
    <property type="project" value="EnsemblFungi"/>
</dbReference>
<evidence type="ECO:0000256" key="1">
    <source>
        <dbReference type="ARBA" id="ARBA00004141"/>
    </source>
</evidence>
<organism evidence="7 8">
    <name type="scientific">Huiozyma naganishii (strain ATCC MYA-139 / BCRC 22969 / CBS 8797 / KCTC 17520 / NBRC 10181 / NCYC 3082 / Yp74L-3)</name>
    <name type="common">Yeast</name>
    <name type="synonym">Kazachstania naganishii</name>
    <dbReference type="NCBI Taxonomy" id="1071383"/>
    <lineage>
        <taxon>Eukaryota</taxon>
        <taxon>Fungi</taxon>
        <taxon>Dikarya</taxon>
        <taxon>Ascomycota</taxon>
        <taxon>Saccharomycotina</taxon>
        <taxon>Saccharomycetes</taxon>
        <taxon>Saccharomycetales</taxon>
        <taxon>Saccharomycetaceae</taxon>
        <taxon>Huiozyma</taxon>
    </lineage>
</organism>
<evidence type="ECO:0000256" key="6">
    <source>
        <dbReference type="RuleBase" id="RU365102"/>
    </source>
</evidence>
<dbReference type="GO" id="GO:0005797">
    <property type="term" value="C:Golgi medial cisterna"/>
    <property type="evidence" value="ECO:0007669"/>
    <property type="project" value="EnsemblFungi"/>
</dbReference>
<dbReference type="HOGENOM" id="CLU_040186_0_0_1"/>
<proteinExistence type="inferred from homology"/>
<name>J7S3L3_HUIN7</name>
<dbReference type="AlphaFoldDB" id="J7S3L3"/>
<gene>
    <name evidence="7" type="primary">KNAG0A03600</name>
    <name evidence="7" type="ordered locus">KNAG_0A03600</name>
</gene>
<dbReference type="InterPro" id="IPR001727">
    <property type="entry name" value="GDT1-like"/>
</dbReference>
<dbReference type="Pfam" id="PF01169">
    <property type="entry name" value="GDT1"/>
    <property type="match status" value="2"/>
</dbReference>
<keyword evidence="4 6" id="KW-1133">Transmembrane helix</keyword>
<reference evidence="7 8" key="1">
    <citation type="journal article" date="2011" name="Proc. Natl. Acad. Sci. U.S.A.">
        <title>Evolutionary erosion of yeast sex chromosomes by mating-type switching accidents.</title>
        <authorList>
            <person name="Gordon J.L."/>
            <person name="Armisen D."/>
            <person name="Proux-Wera E."/>
            <person name="Oheigeartaigh S.S."/>
            <person name="Byrne K.P."/>
            <person name="Wolfe K.H."/>
        </authorList>
    </citation>
    <scope>NUCLEOTIDE SEQUENCE [LARGE SCALE GENOMIC DNA]</scope>
    <source>
        <strain evidence="8">ATCC MYA-139 / BCRC 22969 / CBS 8797 / CCRC 22969 / KCTC 17520 / NBRC 10181 / NCYC 3082</strain>
    </source>
</reference>
<dbReference type="GO" id="GO:0010486">
    <property type="term" value="F:manganese:proton antiporter activity"/>
    <property type="evidence" value="ECO:0007669"/>
    <property type="project" value="EnsemblFungi"/>
</dbReference>
<evidence type="ECO:0000313" key="8">
    <source>
        <dbReference type="Proteomes" id="UP000006310"/>
    </source>
</evidence>
<dbReference type="GO" id="GO:0032472">
    <property type="term" value="P:Golgi calcium ion transport"/>
    <property type="evidence" value="ECO:0007669"/>
    <property type="project" value="TreeGrafter"/>
</dbReference>
<dbReference type="GO" id="GO:0030026">
    <property type="term" value="P:intracellular manganese ion homeostasis"/>
    <property type="evidence" value="ECO:0007669"/>
    <property type="project" value="EnsemblFungi"/>
</dbReference>
<dbReference type="GO" id="GO:0000329">
    <property type="term" value="C:fungal-type vacuole membrane"/>
    <property type="evidence" value="ECO:0007669"/>
    <property type="project" value="TreeGrafter"/>
</dbReference>
<dbReference type="InterPro" id="IPR049555">
    <property type="entry name" value="GDT1-like_CS"/>
</dbReference>
<keyword evidence="6" id="KW-0732">Signal</keyword>
<feature type="transmembrane region" description="Helical" evidence="6">
    <location>
        <begin position="193"/>
        <end position="214"/>
    </location>
</feature>
<dbReference type="Proteomes" id="UP000006310">
    <property type="component" value="Chromosome 1"/>
</dbReference>
<dbReference type="RefSeq" id="XP_022462287.1">
    <property type="nucleotide sequence ID" value="XM_022607897.1"/>
</dbReference>
<feature type="transmembrane region" description="Helical" evidence="6">
    <location>
        <begin position="267"/>
        <end position="288"/>
    </location>
</feature>
<dbReference type="OrthoDB" id="442680at2759"/>
<dbReference type="KEGG" id="kng:KNAG_0A03600"/>
<evidence type="ECO:0000256" key="3">
    <source>
        <dbReference type="ARBA" id="ARBA00022692"/>
    </source>
</evidence>
<accession>J7S3L3</accession>